<proteinExistence type="inferred from homology"/>
<dbReference type="SUPFAM" id="SSF52540">
    <property type="entry name" value="P-loop containing nucleoside triphosphate hydrolases"/>
    <property type="match status" value="1"/>
</dbReference>
<name>A0A1G2BK07_9BACT</name>
<dbReference type="SMART" id="SM00382">
    <property type="entry name" value="AAA"/>
    <property type="match status" value="1"/>
</dbReference>
<dbReference type="InterPro" id="IPR027417">
    <property type="entry name" value="P-loop_NTPase"/>
</dbReference>
<dbReference type="PANTHER" id="PTHR43204">
    <property type="entry name" value="ABC TRANSPORTER I FAMILY MEMBER 6, CHLOROPLASTIC"/>
    <property type="match status" value="1"/>
</dbReference>
<protein>
    <submittedName>
        <fullName evidence="6">Fe-S cluster assembly ATPase SufC</fullName>
    </submittedName>
</protein>
<dbReference type="InterPro" id="IPR003593">
    <property type="entry name" value="AAA+_ATPase"/>
</dbReference>
<dbReference type="CDD" id="cd03217">
    <property type="entry name" value="ABC_FeS_Assembly"/>
    <property type="match status" value="1"/>
</dbReference>
<gene>
    <name evidence="6" type="ORF">A2677_03850</name>
</gene>
<comment type="similarity">
    <text evidence="1">Belongs to the ABC transporter superfamily. Ycf16 family.</text>
</comment>
<dbReference type="PROSITE" id="PS50893">
    <property type="entry name" value="ABC_TRANSPORTER_2"/>
    <property type="match status" value="1"/>
</dbReference>
<keyword evidence="4" id="KW-0812">Transmembrane</keyword>
<evidence type="ECO:0000259" key="5">
    <source>
        <dbReference type="PROSITE" id="PS50893"/>
    </source>
</evidence>
<dbReference type="InterPro" id="IPR017871">
    <property type="entry name" value="ABC_transporter-like_CS"/>
</dbReference>
<accession>A0A1G2BK07</accession>
<feature type="domain" description="ABC transporter" evidence="5">
    <location>
        <begin position="5"/>
        <end position="264"/>
    </location>
</feature>
<organism evidence="6 7">
    <name type="scientific">Candidatus Komeilibacteria bacterium RIFCSPHIGHO2_01_FULL_52_14</name>
    <dbReference type="NCBI Taxonomy" id="1798549"/>
    <lineage>
        <taxon>Bacteria</taxon>
        <taxon>Candidatus Komeiliibacteriota</taxon>
    </lineage>
</organism>
<dbReference type="EMBL" id="MHKK01000030">
    <property type="protein sequence ID" value="OGY89563.1"/>
    <property type="molecule type" value="Genomic_DNA"/>
</dbReference>
<dbReference type="Proteomes" id="UP000177817">
    <property type="component" value="Unassembled WGS sequence"/>
</dbReference>
<dbReference type="PROSITE" id="PS00211">
    <property type="entry name" value="ABC_TRANSPORTER_1"/>
    <property type="match status" value="1"/>
</dbReference>
<keyword evidence="4" id="KW-1133">Transmembrane helix</keyword>
<evidence type="ECO:0000256" key="1">
    <source>
        <dbReference type="ARBA" id="ARBA00006216"/>
    </source>
</evidence>
<evidence type="ECO:0000313" key="7">
    <source>
        <dbReference type="Proteomes" id="UP000177817"/>
    </source>
</evidence>
<dbReference type="InterPro" id="IPR003439">
    <property type="entry name" value="ABC_transporter-like_ATP-bd"/>
</dbReference>
<dbReference type="GO" id="GO:0016887">
    <property type="term" value="F:ATP hydrolysis activity"/>
    <property type="evidence" value="ECO:0007669"/>
    <property type="project" value="InterPro"/>
</dbReference>
<reference evidence="6 7" key="1">
    <citation type="journal article" date="2016" name="Nat. Commun.">
        <title>Thousands of microbial genomes shed light on interconnected biogeochemical processes in an aquifer system.</title>
        <authorList>
            <person name="Anantharaman K."/>
            <person name="Brown C.T."/>
            <person name="Hug L.A."/>
            <person name="Sharon I."/>
            <person name="Castelle C.J."/>
            <person name="Probst A.J."/>
            <person name="Thomas B.C."/>
            <person name="Singh A."/>
            <person name="Wilkins M.J."/>
            <person name="Karaoz U."/>
            <person name="Brodie E.L."/>
            <person name="Williams K.H."/>
            <person name="Hubbard S.S."/>
            <person name="Banfield J.F."/>
        </authorList>
    </citation>
    <scope>NUCLEOTIDE SEQUENCE [LARGE SCALE GENOMIC DNA]</scope>
</reference>
<keyword evidence="3" id="KW-0067">ATP-binding</keyword>
<sequence length="268" mass="29751">MKKLLVLENLSVTVDGTKIIDRLTLSIGDGELHVLMGPNGSGKSTLAYALAGKPSYSVTAKKIRFDGKDLIRLSPEKRARLGLFLAFQYPLAVPGISLYILLPEMARARHARERKKNEQHLTLASALAREQQEQLKEVRTQTVGLLRKLALPDEMLYRSLNDQFSGGEKKKAEIVQLFAARPKLAILDEPDSGLDVDALKKIAGAIGELHRSGTAVLLITHYSRILKYLKPDRVHIMHHGTLARSGTADLAKKIERFGYESLLAKQKK</sequence>
<keyword evidence="2" id="KW-0547">Nucleotide-binding</keyword>
<evidence type="ECO:0000256" key="4">
    <source>
        <dbReference type="SAM" id="Phobius"/>
    </source>
</evidence>
<dbReference type="GO" id="GO:0005524">
    <property type="term" value="F:ATP binding"/>
    <property type="evidence" value="ECO:0007669"/>
    <property type="project" value="UniProtKB-KW"/>
</dbReference>
<dbReference type="Pfam" id="PF00005">
    <property type="entry name" value="ABC_tran"/>
    <property type="match status" value="1"/>
</dbReference>
<evidence type="ECO:0000313" key="6">
    <source>
        <dbReference type="EMBL" id="OGY89563.1"/>
    </source>
</evidence>
<comment type="caution">
    <text evidence="6">The sequence shown here is derived from an EMBL/GenBank/DDBJ whole genome shotgun (WGS) entry which is preliminary data.</text>
</comment>
<dbReference type="PANTHER" id="PTHR43204:SF1">
    <property type="entry name" value="ABC TRANSPORTER I FAMILY MEMBER 6, CHLOROPLASTIC"/>
    <property type="match status" value="1"/>
</dbReference>
<keyword evidence="4" id="KW-0472">Membrane</keyword>
<dbReference type="AlphaFoldDB" id="A0A1G2BK07"/>
<dbReference type="InterPro" id="IPR010230">
    <property type="entry name" value="FeS-cluster_ATPase_SufC"/>
</dbReference>
<dbReference type="NCBIfam" id="TIGR01978">
    <property type="entry name" value="sufC"/>
    <property type="match status" value="1"/>
</dbReference>
<evidence type="ECO:0000256" key="3">
    <source>
        <dbReference type="ARBA" id="ARBA00022840"/>
    </source>
</evidence>
<evidence type="ECO:0000256" key="2">
    <source>
        <dbReference type="ARBA" id="ARBA00022741"/>
    </source>
</evidence>
<dbReference type="Gene3D" id="3.40.50.300">
    <property type="entry name" value="P-loop containing nucleotide triphosphate hydrolases"/>
    <property type="match status" value="1"/>
</dbReference>
<feature type="transmembrane region" description="Helical" evidence="4">
    <location>
        <begin position="81"/>
        <end position="102"/>
    </location>
</feature>